<keyword evidence="1" id="KW-0472">Membrane</keyword>
<protein>
    <submittedName>
        <fullName evidence="2">Sensor histidine kinase</fullName>
    </submittedName>
</protein>
<dbReference type="EMBL" id="JAAVJR010000098">
    <property type="protein sequence ID" value="NJW54338.1"/>
    <property type="molecule type" value="Genomic_DNA"/>
</dbReference>
<keyword evidence="2" id="KW-0418">Kinase</keyword>
<dbReference type="GO" id="GO:0016301">
    <property type="term" value="F:kinase activity"/>
    <property type="evidence" value="ECO:0007669"/>
    <property type="project" value="UniProtKB-KW"/>
</dbReference>
<organism evidence="2 3">
    <name type="scientific">Salinimicrobium oceani</name>
    <dbReference type="NCBI Taxonomy" id="2722702"/>
    <lineage>
        <taxon>Bacteria</taxon>
        <taxon>Pseudomonadati</taxon>
        <taxon>Bacteroidota</taxon>
        <taxon>Flavobacteriia</taxon>
        <taxon>Flavobacteriales</taxon>
        <taxon>Flavobacteriaceae</taxon>
        <taxon>Salinimicrobium</taxon>
    </lineage>
</organism>
<gene>
    <name evidence="2" type="ORF">HC175_15620</name>
</gene>
<proteinExistence type="predicted"/>
<comment type="caution">
    <text evidence="2">The sequence shown here is derived from an EMBL/GenBank/DDBJ whole genome shotgun (WGS) entry which is preliminary data.</text>
</comment>
<keyword evidence="1" id="KW-0812">Transmembrane</keyword>
<reference evidence="2 3" key="1">
    <citation type="submission" date="2020-03" db="EMBL/GenBank/DDBJ databases">
        <title>Salinimicrobium sp. nov, isolated from SCS.</title>
        <authorList>
            <person name="Cao W.R."/>
        </authorList>
    </citation>
    <scope>NUCLEOTIDE SEQUENCE [LARGE SCALE GENOMIC DNA]</scope>
    <source>
        <strain evidence="3">J15B91</strain>
    </source>
</reference>
<name>A0ABX1D6C2_9FLAO</name>
<feature type="transmembrane region" description="Helical" evidence="1">
    <location>
        <begin position="12"/>
        <end position="33"/>
    </location>
</feature>
<evidence type="ECO:0000313" key="3">
    <source>
        <dbReference type="Proteomes" id="UP000703674"/>
    </source>
</evidence>
<accession>A0ABX1D6C2</accession>
<dbReference type="Proteomes" id="UP000703674">
    <property type="component" value="Unassembled WGS sequence"/>
</dbReference>
<sequence>MRFSEKRNFRRWFIIISSLIIVSLIIWNAVAFFQRIKDEERVKMNIWASAQMYLDQADTDTGLD</sequence>
<keyword evidence="2" id="KW-0808">Transferase</keyword>
<keyword evidence="1" id="KW-1133">Transmembrane helix</keyword>
<evidence type="ECO:0000313" key="2">
    <source>
        <dbReference type="EMBL" id="NJW54338.1"/>
    </source>
</evidence>
<feature type="non-terminal residue" evidence="2">
    <location>
        <position position="64"/>
    </location>
</feature>
<keyword evidence="3" id="KW-1185">Reference proteome</keyword>
<evidence type="ECO:0000256" key="1">
    <source>
        <dbReference type="SAM" id="Phobius"/>
    </source>
</evidence>